<feature type="non-terminal residue" evidence="2">
    <location>
        <position position="1"/>
    </location>
</feature>
<evidence type="ECO:0000313" key="2">
    <source>
        <dbReference type="EMBL" id="BAF26258.1"/>
    </source>
</evidence>
<accession>Q0IYF7</accession>
<proteinExistence type="predicted"/>
<reference evidence="2 3" key="1">
    <citation type="journal article" date="2005" name="Nature">
        <title>The map-based sequence of the rice genome.</title>
        <authorList>
            <consortium name="International rice genome sequencing project (IRGSP)"/>
            <person name="Matsumoto T."/>
            <person name="Wu J."/>
            <person name="Kanamori H."/>
            <person name="Katayose Y."/>
            <person name="Fujisawa M."/>
            <person name="Namiki N."/>
            <person name="Mizuno H."/>
            <person name="Yamamoto K."/>
            <person name="Antonio B.A."/>
            <person name="Baba T."/>
            <person name="Sakata K."/>
            <person name="Nagamura Y."/>
            <person name="Aoki H."/>
            <person name="Arikawa K."/>
            <person name="Arita K."/>
            <person name="Bito T."/>
            <person name="Chiden Y."/>
            <person name="Fujitsuka N."/>
            <person name="Fukunaka R."/>
            <person name="Hamada M."/>
            <person name="Harada C."/>
            <person name="Hayashi A."/>
            <person name="Hijishita S."/>
            <person name="Honda M."/>
            <person name="Hosokawa S."/>
            <person name="Ichikawa Y."/>
            <person name="Idonuma A."/>
            <person name="Iijima M."/>
            <person name="Ikeda M."/>
            <person name="Ikeno M."/>
            <person name="Ito K."/>
            <person name="Ito S."/>
            <person name="Ito T."/>
            <person name="Ito Y."/>
            <person name="Ito Y."/>
            <person name="Iwabuchi A."/>
            <person name="Kamiya K."/>
            <person name="Karasawa W."/>
            <person name="Kurita K."/>
            <person name="Katagiri S."/>
            <person name="Kikuta A."/>
            <person name="Kobayashi H."/>
            <person name="Kobayashi N."/>
            <person name="Machita K."/>
            <person name="Maehara T."/>
            <person name="Masukawa M."/>
            <person name="Mizubayashi T."/>
            <person name="Mukai Y."/>
            <person name="Nagasaki H."/>
            <person name="Nagata Y."/>
            <person name="Naito S."/>
            <person name="Nakashima M."/>
            <person name="Nakama Y."/>
            <person name="Nakamichi Y."/>
            <person name="Nakamura M."/>
            <person name="Meguro A."/>
            <person name="Negishi M."/>
            <person name="Ohta I."/>
            <person name="Ohta T."/>
            <person name="Okamoto M."/>
            <person name="Ono N."/>
            <person name="Saji S."/>
            <person name="Sakaguchi M."/>
            <person name="Sakai K."/>
            <person name="Shibata M."/>
            <person name="Shimokawa T."/>
            <person name="Song J."/>
            <person name="Takazaki Y."/>
            <person name="Terasawa K."/>
            <person name="Tsugane M."/>
            <person name="Tsuji K."/>
            <person name="Ueda S."/>
            <person name="Waki K."/>
            <person name="Yamagata H."/>
            <person name="Yamamoto M."/>
            <person name="Yamamoto S."/>
            <person name="Yamane H."/>
            <person name="Yoshiki S."/>
            <person name="Yoshihara R."/>
            <person name="Yukawa K."/>
            <person name="Zhong H."/>
            <person name="Yano M."/>
            <person name="Yuan Q."/>
            <person name="Ouyang S."/>
            <person name="Liu J."/>
            <person name="Jones K.M."/>
            <person name="Gansberger K."/>
            <person name="Moffat K."/>
            <person name="Hill J."/>
            <person name="Bera J."/>
            <person name="Fadrosh D."/>
            <person name="Jin S."/>
            <person name="Johri S."/>
            <person name="Kim M."/>
            <person name="Overton L."/>
            <person name="Reardon M."/>
            <person name="Tsitrin T."/>
            <person name="Vuong H."/>
            <person name="Weaver B."/>
            <person name="Ciecko A."/>
            <person name="Tallon L."/>
            <person name="Jackson J."/>
            <person name="Pai G."/>
            <person name="Aken S.V."/>
            <person name="Utterback T."/>
            <person name="Reidmuller S."/>
            <person name="Feldblyum T."/>
            <person name="Hsiao J."/>
            <person name="Zismann V."/>
            <person name="Iobst S."/>
            <person name="de Vazeille A.R."/>
            <person name="Buell C.R."/>
            <person name="Ying K."/>
            <person name="Li Y."/>
            <person name="Lu T."/>
            <person name="Huang Y."/>
            <person name="Zhao Q."/>
            <person name="Feng Q."/>
            <person name="Zhang L."/>
            <person name="Zhu J."/>
            <person name="Weng Q."/>
            <person name="Mu J."/>
            <person name="Lu Y."/>
            <person name="Fan D."/>
            <person name="Liu Y."/>
            <person name="Guan J."/>
            <person name="Zhang Y."/>
            <person name="Yu S."/>
            <person name="Liu X."/>
            <person name="Zhang Y."/>
            <person name="Hong G."/>
            <person name="Han B."/>
            <person name="Choisne N."/>
            <person name="Demange N."/>
            <person name="Orjeda G."/>
            <person name="Samain S."/>
            <person name="Cattolico L."/>
            <person name="Pelletier E."/>
            <person name="Couloux A."/>
            <person name="Segurens B."/>
            <person name="Wincker P."/>
            <person name="D'Hont A."/>
            <person name="Scarpelli C."/>
            <person name="Weissenbach J."/>
            <person name="Salanoubat M."/>
            <person name="Quetier F."/>
            <person name="Yu Y."/>
            <person name="Kim H.R."/>
            <person name="Rambo T."/>
            <person name="Currie J."/>
            <person name="Collura K."/>
            <person name="Luo M."/>
            <person name="Yang T."/>
            <person name="Ammiraju J.S.S."/>
            <person name="Engler F."/>
            <person name="Soderlund C."/>
            <person name="Wing R.A."/>
            <person name="Palmer L.E."/>
            <person name="de la Bastide M."/>
            <person name="Spiegel L."/>
            <person name="Nascimento L."/>
            <person name="Zutavern T."/>
            <person name="O'Shaughnessy A."/>
            <person name="Dike S."/>
            <person name="Dedhia N."/>
            <person name="Preston R."/>
            <person name="Balija V."/>
            <person name="McCombie W.R."/>
            <person name="Chow T."/>
            <person name="Chen H."/>
            <person name="Chung M."/>
            <person name="Chen C."/>
            <person name="Shaw J."/>
            <person name="Wu H."/>
            <person name="Hsiao K."/>
            <person name="Chao Y."/>
            <person name="Chu M."/>
            <person name="Cheng C."/>
            <person name="Hour A."/>
            <person name="Lee P."/>
            <person name="Lin S."/>
            <person name="Lin Y."/>
            <person name="Liou J."/>
            <person name="Liu S."/>
            <person name="Hsing Y."/>
            <person name="Raghuvanshi S."/>
            <person name="Mohanty A."/>
            <person name="Bharti A.K."/>
            <person name="Gaur A."/>
            <person name="Gupta V."/>
            <person name="Kumar D."/>
            <person name="Ravi V."/>
            <person name="Vij S."/>
            <person name="Kapur A."/>
            <person name="Khurana P."/>
            <person name="Khurana P."/>
            <person name="Khurana J.P."/>
            <person name="Tyagi A.K."/>
            <person name="Gaikwad K."/>
            <person name="Singh A."/>
            <person name="Dalal V."/>
            <person name="Srivastava S."/>
            <person name="Dixit A."/>
            <person name="Pal A.K."/>
            <person name="Ghazi I.A."/>
            <person name="Yadav M."/>
            <person name="Pandit A."/>
            <person name="Bhargava A."/>
            <person name="Sureshbabu K."/>
            <person name="Batra K."/>
            <person name="Sharma T.R."/>
            <person name="Mohapatra T."/>
            <person name="Singh N.K."/>
            <person name="Messing J."/>
            <person name="Nelson A.B."/>
            <person name="Fuks G."/>
            <person name="Kavchok S."/>
            <person name="Keizer G."/>
            <person name="Linton E."/>
            <person name="Llaca V."/>
            <person name="Song R."/>
            <person name="Tanyolac B."/>
            <person name="Young S."/>
            <person name="Ho-Il K."/>
            <person name="Hahn J.H."/>
            <person name="Sangsakoo G."/>
            <person name="Vanavichit A."/>
            <person name="de Mattos Luiz.A.T."/>
            <person name="Zimmer P.D."/>
            <person name="Malone G."/>
            <person name="Dellagostin O."/>
            <person name="de Oliveira A.C."/>
            <person name="Bevan M."/>
            <person name="Bancroft I."/>
            <person name="Minx P."/>
            <person name="Cordum H."/>
            <person name="Wilson R."/>
            <person name="Cheng Z."/>
            <person name="Jin W."/>
            <person name="Jiang J."/>
            <person name="Leong S.A."/>
            <person name="Iwama H."/>
            <person name="Gojobori T."/>
            <person name="Itoh T."/>
            <person name="Niimura Y."/>
            <person name="Fujii Y."/>
            <person name="Habara T."/>
            <person name="Sakai H."/>
            <person name="Sato Y."/>
            <person name="Wilson G."/>
            <person name="Kumar K."/>
            <person name="McCouch S."/>
            <person name="Juretic N."/>
            <person name="Hoen D."/>
            <person name="Wright S."/>
            <person name="Bruskiewich R."/>
            <person name="Bureau T."/>
            <person name="Miyao A."/>
            <person name="Hirochika H."/>
            <person name="Nishikawa T."/>
            <person name="Kadowaki K."/>
            <person name="Sugiura M."/>
            <person name="Burr B."/>
            <person name="Sasaki T."/>
        </authorList>
    </citation>
    <scope>NUCLEOTIDE SEQUENCE [LARGE SCALE GENOMIC DNA]</scope>
    <source>
        <strain evidence="3">cv. Nipponbare</strain>
    </source>
</reference>
<dbReference type="EMBL" id="AP008216">
    <property type="protein sequence ID" value="BAF26258.1"/>
    <property type="molecule type" value="Genomic_DNA"/>
</dbReference>
<organism evidence="2 3">
    <name type="scientific">Oryza sativa subsp. japonica</name>
    <name type="common">Rice</name>
    <dbReference type="NCBI Taxonomy" id="39947"/>
    <lineage>
        <taxon>Eukaryota</taxon>
        <taxon>Viridiplantae</taxon>
        <taxon>Streptophyta</taxon>
        <taxon>Embryophyta</taxon>
        <taxon>Tracheophyta</taxon>
        <taxon>Spermatophyta</taxon>
        <taxon>Magnoliopsida</taxon>
        <taxon>Liliopsida</taxon>
        <taxon>Poales</taxon>
        <taxon>Poaceae</taxon>
        <taxon>BOP clade</taxon>
        <taxon>Oryzoideae</taxon>
        <taxon>Oryzeae</taxon>
        <taxon>Oryzinae</taxon>
        <taxon>Oryza</taxon>
        <taxon>Oryza sativa</taxon>
    </lineage>
</organism>
<evidence type="ECO:0000313" key="3">
    <source>
        <dbReference type="Proteomes" id="UP000000763"/>
    </source>
</evidence>
<dbReference type="AlphaFoldDB" id="Q0IYF7"/>
<evidence type="ECO:0000256" key="1">
    <source>
        <dbReference type="SAM" id="MobiDB-lite"/>
    </source>
</evidence>
<gene>
    <name evidence="2" type="ordered locus">Os10g0322300</name>
</gene>
<feature type="region of interest" description="Disordered" evidence="1">
    <location>
        <begin position="26"/>
        <end position="78"/>
    </location>
</feature>
<dbReference type="KEGG" id="dosa:Os10g0322300"/>
<dbReference type="Proteomes" id="UP000000763">
    <property type="component" value="Chromosome 10"/>
</dbReference>
<name>Q0IYF7_ORYSJ</name>
<feature type="compositionally biased region" description="Pro residues" evidence="1">
    <location>
        <begin position="35"/>
        <end position="66"/>
    </location>
</feature>
<protein>
    <submittedName>
        <fullName evidence="2">Os10g0322300 protein</fullName>
    </submittedName>
</protein>
<feature type="region of interest" description="Disordered" evidence="1">
    <location>
        <begin position="202"/>
        <end position="241"/>
    </location>
</feature>
<reference evidence="3" key="2">
    <citation type="journal article" date="2008" name="Nucleic Acids Res.">
        <title>The rice annotation project database (RAP-DB): 2008 update.</title>
        <authorList>
            <consortium name="The rice annotation project (RAP)"/>
        </authorList>
    </citation>
    <scope>GENOME REANNOTATION</scope>
    <source>
        <strain evidence="3">cv. Nipponbare</strain>
    </source>
</reference>
<sequence length="241" mass="25056">PNQIHQNPAAIAPFLATAIHSTTDLLTHHHRRRLPPPLQCPTVTPPLAHPLPPRRPPPAVASPPCSPTSTSPSLPLNPPIHAATAPLFSPLSIALAPPQQPPHLCQDSDTRCPPLTLVRAAPVLRLRARLCAARSPSSGVAGAVVLTCQADLLRVAGGICNRDGVVPCSSLHSSRRRSPASPTPCVGLAPPPRLCIALHRAAPPSADPNADISRTPPRCRQGGGGGCLRSPCDDGNAARPR</sequence>